<dbReference type="EMBL" id="JBEPSM010000001">
    <property type="protein sequence ID" value="MET4633814.1"/>
    <property type="molecule type" value="Genomic_DNA"/>
</dbReference>
<dbReference type="PANTHER" id="PTHR36448:SF2">
    <property type="entry name" value="CUPIN TYPE-1 DOMAIN-CONTAINING PROTEIN"/>
    <property type="match status" value="1"/>
</dbReference>
<dbReference type="InterPro" id="IPR011051">
    <property type="entry name" value="RmlC_Cupin_sf"/>
</dbReference>
<dbReference type="RefSeq" id="WP_354550320.1">
    <property type="nucleotide sequence ID" value="NZ_JBEPSM010000001.1"/>
</dbReference>
<sequence>MKSSTHEFADAGDIPNNPSLPLILYRQALTEDGTDRASAFERLFASHGWGGTWRNGMYPFHHYHSTAHEVLGIASGTVTVQLGGETGKAMELAAGDAVLIPAGVGHKRLSSSPDLLVVGAYPVGQRWDLIRDDDVVDGVAVRARIRALEMPGQDPIRGAEGPLRTHWAQG</sequence>
<dbReference type="PANTHER" id="PTHR36448">
    <property type="entry name" value="BLR7373 PROTEIN"/>
    <property type="match status" value="1"/>
</dbReference>
<dbReference type="Gene3D" id="2.60.120.10">
    <property type="entry name" value="Jelly Rolls"/>
    <property type="match status" value="1"/>
</dbReference>
<proteinExistence type="predicted"/>
<protein>
    <submittedName>
        <fullName evidence="2">Uncharacterized protein YjlB</fullName>
    </submittedName>
</protein>
<comment type="caution">
    <text evidence="2">The sequence shown here is derived from an EMBL/GenBank/DDBJ whole genome shotgun (WGS) entry which is preliminary data.</text>
</comment>
<dbReference type="PIRSF" id="PIRSF019307">
    <property type="entry name" value="UCP019307"/>
    <property type="match status" value="1"/>
</dbReference>
<dbReference type="Proteomes" id="UP001549321">
    <property type="component" value="Unassembled WGS sequence"/>
</dbReference>
<dbReference type="Pfam" id="PF07883">
    <property type="entry name" value="Cupin_2"/>
    <property type="match status" value="1"/>
</dbReference>
<keyword evidence="3" id="KW-1185">Reference proteome</keyword>
<dbReference type="InterPro" id="IPR014710">
    <property type="entry name" value="RmlC-like_jellyroll"/>
</dbReference>
<dbReference type="SUPFAM" id="SSF51182">
    <property type="entry name" value="RmlC-like cupins"/>
    <property type="match status" value="1"/>
</dbReference>
<gene>
    <name evidence="2" type="ORF">ABIE08_001727</name>
</gene>
<dbReference type="InterPro" id="IPR013096">
    <property type="entry name" value="Cupin_2"/>
</dbReference>
<name>A0ABV2QXR1_9HYPH</name>
<evidence type="ECO:0000313" key="3">
    <source>
        <dbReference type="Proteomes" id="UP001549321"/>
    </source>
</evidence>
<organism evidence="2 3">
    <name type="scientific">Kaistia defluvii</name>
    <dbReference type="NCBI Taxonomy" id="410841"/>
    <lineage>
        <taxon>Bacteria</taxon>
        <taxon>Pseudomonadati</taxon>
        <taxon>Pseudomonadota</taxon>
        <taxon>Alphaproteobacteria</taxon>
        <taxon>Hyphomicrobiales</taxon>
        <taxon>Kaistiaceae</taxon>
        <taxon>Kaistia</taxon>
    </lineage>
</organism>
<evidence type="ECO:0000259" key="1">
    <source>
        <dbReference type="Pfam" id="PF07883"/>
    </source>
</evidence>
<feature type="domain" description="Cupin type-2" evidence="1">
    <location>
        <begin position="61"/>
        <end position="107"/>
    </location>
</feature>
<dbReference type="CDD" id="cd02219">
    <property type="entry name" value="cupin_YjlB-like"/>
    <property type="match status" value="1"/>
</dbReference>
<dbReference type="InterPro" id="IPR047121">
    <property type="entry name" value="YjiB-like"/>
</dbReference>
<evidence type="ECO:0000313" key="2">
    <source>
        <dbReference type="EMBL" id="MET4633814.1"/>
    </source>
</evidence>
<dbReference type="InterPro" id="IPR014500">
    <property type="entry name" value="UCP019307_cupin"/>
</dbReference>
<accession>A0ABV2QXR1</accession>
<reference evidence="2 3" key="1">
    <citation type="submission" date="2024-06" db="EMBL/GenBank/DDBJ databases">
        <title>Sorghum-associated microbial communities from plants grown in Nebraska, USA.</title>
        <authorList>
            <person name="Schachtman D."/>
        </authorList>
    </citation>
    <scope>NUCLEOTIDE SEQUENCE [LARGE SCALE GENOMIC DNA]</scope>
    <source>
        <strain evidence="2 3">3207</strain>
    </source>
</reference>